<evidence type="ECO:0000256" key="12">
    <source>
        <dbReference type="ARBA" id="ARBA00023128"/>
    </source>
</evidence>
<reference evidence="17" key="1">
    <citation type="journal article" date="2009" name="BMC Genomics">
        <title>The complete mitochondrial genomes of two band-winged grasshoppers, Gastrimargus marmoratus and Oedaleus asiaticus.</title>
        <authorList>
            <person name="Ma C."/>
            <person name="Liu C."/>
            <person name="Yang P."/>
            <person name="Kang L."/>
        </authorList>
    </citation>
    <scope>NUCLEOTIDE SEQUENCE</scope>
</reference>
<evidence type="ECO:0000256" key="11">
    <source>
        <dbReference type="ARBA" id="ARBA00023027"/>
    </source>
</evidence>
<organism evidence="17">
    <name type="scientific">Oedaleus asiaticus</name>
    <dbReference type="NCBI Taxonomy" id="244712"/>
    <lineage>
        <taxon>Eukaryota</taxon>
        <taxon>Metazoa</taxon>
        <taxon>Ecdysozoa</taxon>
        <taxon>Arthropoda</taxon>
        <taxon>Hexapoda</taxon>
        <taxon>Insecta</taxon>
        <taxon>Pterygota</taxon>
        <taxon>Neoptera</taxon>
        <taxon>Polyneoptera</taxon>
        <taxon>Orthoptera</taxon>
        <taxon>Caelifera</taxon>
        <taxon>Acrididea</taxon>
        <taxon>Acridomorpha</taxon>
        <taxon>Acridoidea</taxon>
        <taxon>Acrididae</taxon>
        <taxon>Oedipodinae</taxon>
        <taxon>Oedaleus</taxon>
    </lineage>
</organism>
<name>B4YET4_9ORTH</name>
<evidence type="ECO:0000256" key="14">
    <source>
        <dbReference type="ARBA" id="ARBA00031019"/>
    </source>
</evidence>
<proteinExistence type="inferred from homology"/>
<dbReference type="AlphaFoldDB" id="B4YET4"/>
<feature type="transmembrane region" description="Helical" evidence="16">
    <location>
        <begin position="52"/>
        <end position="73"/>
    </location>
</feature>
<comment type="subcellular location">
    <subcellularLocation>
        <location evidence="1">Mitochondrion membrane</location>
        <topology evidence="1">Multi-pass membrane protein</topology>
    </subcellularLocation>
</comment>
<feature type="transmembrane region" description="Helical" evidence="16">
    <location>
        <begin position="141"/>
        <end position="162"/>
    </location>
</feature>
<gene>
    <name evidence="17" type="primary">ND6</name>
</gene>
<feature type="transmembrane region" description="Helical" evidence="16">
    <location>
        <begin position="85"/>
        <end position="102"/>
    </location>
</feature>
<dbReference type="InterPro" id="IPR050269">
    <property type="entry name" value="ComplexI_Subunit6"/>
</dbReference>
<dbReference type="CTD" id="4541"/>
<dbReference type="RefSeq" id="YP_002117916.1">
    <property type="nucleotide sequence ID" value="NC_011115.1"/>
</dbReference>
<dbReference type="EMBL" id="EU513374">
    <property type="protein sequence ID" value="ACA28990.1"/>
    <property type="molecule type" value="Genomic_DNA"/>
</dbReference>
<evidence type="ECO:0000256" key="16">
    <source>
        <dbReference type="SAM" id="Phobius"/>
    </source>
</evidence>
<dbReference type="GO" id="GO:0031966">
    <property type="term" value="C:mitochondrial membrane"/>
    <property type="evidence" value="ECO:0007669"/>
    <property type="project" value="UniProtKB-SubCell"/>
</dbReference>
<evidence type="ECO:0000256" key="13">
    <source>
        <dbReference type="ARBA" id="ARBA00023136"/>
    </source>
</evidence>
<evidence type="ECO:0000313" key="17">
    <source>
        <dbReference type="EMBL" id="ACA28990.1"/>
    </source>
</evidence>
<accession>B4YET4</accession>
<evidence type="ECO:0000256" key="9">
    <source>
        <dbReference type="ARBA" id="ARBA00022982"/>
    </source>
</evidence>
<evidence type="ECO:0000256" key="6">
    <source>
        <dbReference type="ARBA" id="ARBA00022660"/>
    </source>
</evidence>
<dbReference type="GO" id="GO:0008137">
    <property type="term" value="F:NADH dehydrogenase (ubiquinone) activity"/>
    <property type="evidence" value="ECO:0007669"/>
    <property type="project" value="UniProtKB-EC"/>
</dbReference>
<evidence type="ECO:0000256" key="7">
    <source>
        <dbReference type="ARBA" id="ARBA00022692"/>
    </source>
</evidence>
<sequence>MMKMMIMSSSNLMNINFMKMNHPMLIMMMIIIQTLFISMMTGMMMESFWLSYILLLTFLGGMMVLFIYITSIASNEMFKIKFNSINIILTMVIILSIMIYNIDKMTFMEMIKNSETMNLNYSINFKEMSISLTKLYNNPTLIITITMMIYLFMALLAVVKITNINQGPMRKMN</sequence>
<evidence type="ECO:0000256" key="3">
    <source>
        <dbReference type="ARBA" id="ARBA00012944"/>
    </source>
</evidence>
<protein>
    <recommendedName>
        <fullName evidence="4">NADH-ubiquinone oxidoreductase chain 6</fullName>
        <ecNumber evidence="3">7.1.1.2</ecNumber>
    </recommendedName>
    <alternativeName>
        <fullName evidence="14">NADH dehydrogenase subunit 6</fullName>
    </alternativeName>
</protein>
<keyword evidence="11" id="KW-0520">NAD</keyword>
<keyword evidence="5" id="KW-0813">Transport</keyword>
<evidence type="ECO:0000256" key="8">
    <source>
        <dbReference type="ARBA" id="ARBA00022967"/>
    </source>
</evidence>
<dbReference type="PANTHER" id="PTHR11435">
    <property type="entry name" value="NADH UBIQUINONE OXIDOREDUCTASE SUBUNIT ND6"/>
    <property type="match status" value="1"/>
</dbReference>
<dbReference type="GeneID" id="6740828"/>
<keyword evidence="10 16" id="KW-1133">Transmembrane helix</keyword>
<evidence type="ECO:0000256" key="1">
    <source>
        <dbReference type="ARBA" id="ARBA00004225"/>
    </source>
</evidence>
<keyword evidence="8" id="KW-1278">Translocase</keyword>
<comment type="similarity">
    <text evidence="2">Belongs to the complex I subunit 6 family.</text>
</comment>
<evidence type="ECO:0000256" key="4">
    <source>
        <dbReference type="ARBA" id="ARBA00021095"/>
    </source>
</evidence>
<evidence type="ECO:0000256" key="2">
    <source>
        <dbReference type="ARBA" id="ARBA00005698"/>
    </source>
</evidence>
<geneLocation type="mitochondrion" evidence="17"/>
<evidence type="ECO:0000256" key="5">
    <source>
        <dbReference type="ARBA" id="ARBA00022448"/>
    </source>
</evidence>
<evidence type="ECO:0000256" key="15">
    <source>
        <dbReference type="ARBA" id="ARBA00049551"/>
    </source>
</evidence>
<keyword evidence="12 17" id="KW-0496">Mitochondrion</keyword>
<comment type="catalytic activity">
    <reaction evidence="15">
        <text>a ubiquinone + NADH + 5 H(+)(in) = a ubiquinol + NAD(+) + 4 H(+)(out)</text>
        <dbReference type="Rhea" id="RHEA:29091"/>
        <dbReference type="Rhea" id="RHEA-COMP:9565"/>
        <dbReference type="Rhea" id="RHEA-COMP:9566"/>
        <dbReference type="ChEBI" id="CHEBI:15378"/>
        <dbReference type="ChEBI" id="CHEBI:16389"/>
        <dbReference type="ChEBI" id="CHEBI:17976"/>
        <dbReference type="ChEBI" id="CHEBI:57540"/>
        <dbReference type="ChEBI" id="CHEBI:57945"/>
        <dbReference type="EC" id="7.1.1.2"/>
    </reaction>
</comment>
<keyword evidence="7 16" id="KW-0812">Transmembrane</keyword>
<keyword evidence="6" id="KW-0679">Respiratory chain</keyword>
<keyword evidence="13 16" id="KW-0472">Membrane</keyword>
<dbReference type="EC" id="7.1.1.2" evidence="3"/>
<evidence type="ECO:0000256" key="10">
    <source>
        <dbReference type="ARBA" id="ARBA00022989"/>
    </source>
</evidence>
<keyword evidence="9" id="KW-0249">Electron transport</keyword>
<dbReference type="PANTHER" id="PTHR11435:SF1">
    <property type="entry name" value="NADH-UBIQUINONE OXIDOREDUCTASE CHAIN 6"/>
    <property type="match status" value="1"/>
</dbReference>